<comment type="caution">
    <text evidence="4">The sequence shown here is derived from an EMBL/GenBank/DDBJ whole genome shotgun (WGS) entry which is preliminary data.</text>
</comment>
<dbReference type="EMBL" id="BMYV01000001">
    <property type="protein sequence ID" value="GGX58744.1"/>
    <property type="molecule type" value="Genomic_DNA"/>
</dbReference>
<dbReference type="Gene3D" id="3.30.70.990">
    <property type="entry name" value="YajQ-like, domain 2"/>
    <property type="match status" value="1"/>
</dbReference>
<comment type="similarity">
    <text evidence="2 3">Belongs to the YajQ family.</text>
</comment>
<organism evidence="4 5">
    <name type="scientific">Litorimonas cladophorae</name>
    <dbReference type="NCBI Taxonomy" id="1220491"/>
    <lineage>
        <taxon>Bacteria</taxon>
        <taxon>Pseudomonadati</taxon>
        <taxon>Pseudomonadota</taxon>
        <taxon>Alphaproteobacteria</taxon>
        <taxon>Maricaulales</taxon>
        <taxon>Robiginitomaculaceae</taxon>
    </lineage>
</organism>
<gene>
    <name evidence="4" type="ORF">GCM10011309_05170</name>
</gene>
<dbReference type="GO" id="GO:0005829">
    <property type="term" value="C:cytosol"/>
    <property type="evidence" value="ECO:0007669"/>
    <property type="project" value="TreeGrafter"/>
</dbReference>
<keyword evidence="1 3" id="KW-0547">Nucleotide-binding</keyword>
<dbReference type="Gene3D" id="3.30.70.860">
    <property type="match status" value="1"/>
</dbReference>
<evidence type="ECO:0000256" key="1">
    <source>
        <dbReference type="ARBA" id="ARBA00022741"/>
    </source>
</evidence>
<evidence type="ECO:0000256" key="3">
    <source>
        <dbReference type="HAMAP-Rule" id="MF_00632"/>
    </source>
</evidence>
<dbReference type="GO" id="GO:0000166">
    <property type="term" value="F:nucleotide binding"/>
    <property type="evidence" value="ECO:0007669"/>
    <property type="project" value="UniProtKB-UniRule"/>
</dbReference>
<name>A0A918ND49_9PROT</name>
<evidence type="ECO:0000313" key="5">
    <source>
        <dbReference type="Proteomes" id="UP000600865"/>
    </source>
</evidence>
<dbReference type="SUPFAM" id="SSF89963">
    <property type="entry name" value="YajQ-like"/>
    <property type="match status" value="2"/>
</dbReference>
<keyword evidence="5" id="KW-1185">Reference proteome</keyword>
<dbReference type="HAMAP" id="MF_00632">
    <property type="entry name" value="UPF0234"/>
    <property type="match status" value="1"/>
</dbReference>
<dbReference type="InterPro" id="IPR035571">
    <property type="entry name" value="UPF0234-like_C"/>
</dbReference>
<protein>
    <recommendedName>
        <fullName evidence="3">Nucleotide-binding protein GCM10011309_05170</fullName>
    </recommendedName>
</protein>
<sequence length="161" mass="18067">MPSFDIVSEVNMAEVENAVQNVTREISTRYDFKGSNSSVEVKDEGLTVLADDELKLKQVHEILRGNLSKRGIEPGQLDYGKEEKASGMSVRQRITVKEGIDKETAKKVVKAIKAEKLKVQVAIQGEELRVSGKKRDDLQAAMQFVKNMGLDQPVQFKNFRD</sequence>
<dbReference type="InterPro" id="IPR035570">
    <property type="entry name" value="UPF0234_N"/>
</dbReference>
<proteinExistence type="inferred from homology"/>
<dbReference type="NCBIfam" id="NF003819">
    <property type="entry name" value="PRK05412.1"/>
    <property type="match status" value="1"/>
</dbReference>
<accession>A0A918ND49</accession>
<dbReference type="CDD" id="cd11740">
    <property type="entry name" value="YajQ_like"/>
    <property type="match status" value="1"/>
</dbReference>
<dbReference type="Proteomes" id="UP000600865">
    <property type="component" value="Unassembled WGS sequence"/>
</dbReference>
<dbReference type="AlphaFoldDB" id="A0A918ND49"/>
<dbReference type="Pfam" id="PF04461">
    <property type="entry name" value="YajQ"/>
    <property type="match status" value="1"/>
</dbReference>
<dbReference type="RefSeq" id="WP_189580915.1">
    <property type="nucleotide sequence ID" value="NZ_BMYV01000001.1"/>
</dbReference>
<dbReference type="PANTHER" id="PTHR30476">
    <property type="entry name" value="UPF0234 PROTEIN YAJQ"/>
    <property type="match status" value="1"/>
</dbReference>
<reference evidence="4 5" key="1">
    <citation type="journal article" date="2014" name="Int. J. Syst. Evol. Microbiol.">
        <title>Complete genome sequence of Corynebacterium casei LMG S-19264T (=DSM 44701T), isolated from a smear-ripened cheese.</title>
        <authorList>
            <consortium name="US DOE Joint Genome Institute (JGI-PGF)"/>
            <person name="Walter F."/>
            <person name="Albersmeier A."/>
            <person name="Kalinowski J."/>
            <person name="Ruckert C."/>
        </authorList>
    </citation>
    <scope>NUCLEOTIDE SEQUENCE [LARGE SCALE GENOMIC DNA]</scope>
    <source>
        <strain evidence="4 5">KCTC 23968</strain>
    </source>
</reference>
<dbReference type="InterPro" id="IPR007551">
    <property type="entry name" value="YajQ/Smlt4090-like"/>
</dbReference>
<evidence type="ECO:0000256" key="2">
    <source>
        <dbReference type="ARBA" id="ARBA00093450"/>
    </source>
</evidence>
<dbReference type="PANTHER" id="PTHR30476:SF0">
    <property type="entry name" value="UPF0234 PROTEIN YAJQ"/>
    <property type="match status" value="1"/>
</dbReference>
<comment type="function">
    <text evidence="3">Nucleotide-binding protein.</text>
</comment>
<evidence type="ECO:0000313" key="4">
    <source>
        <dbReference type="EMBL" id="GGX58744.1"/>
    </source>
</evidence>
<dbReference type="InterPro" id="IPR036183">
    <property type="entry name" value="YajQ-like_sf"/>
</dbReference>